<dbReference type="PANTHER" id="PTHR37829">
    <property type="entry name" value="PHAGE-LIKE ELEMENT PBSX PROTEIN XKDT"/>
    <property type="match status" value="1"/>
</dbReference>
<evidence type="ECO:0000259" key="4">
    <source>
        <dbReference type="Pfam" id="PF26079"/>
    </source>
</evidence>
<organism evidence="5 6">
    <name type="scientific">Faecalicatena contorta</name>
    <dbReference type="NCBI Taxonomy" id="39482"/>
    <lineage>
        <taxon>Bacteria</taxon>
        <taxon>Bacillati</taxon>
        <taxon>Bacillota</taxon>
        <taxon>Clostridia</taxon>
        <taxon>Lachnospirales</taxon>
        <taxon>Lachnospiraceae</taxon>
        <taxon>Faecalicatena</taxon>
    </lineage>
</organism>
<dbReference type="Pfam" id="PF26078">
    <property type="entry name" value="Baseplate_J_M"/>
    <property type="match status" value="1"/>
</dbReference>
<dbReference type="GeneID" id="75051321"/>
<dbReference type="STRING" id="39482.ERS852491_00272"/>
<accession>A0A173Z1J2</accession>
<dbReference type="InterPro" id="IPR052399">
    <property type="entry name" value="Phage_Baseplate_Assmbl_Protein"/>
</dbReference>
<evidence type="ECO:0000259" key="2">
    <source>
        <dbReference type="Pfam" id="PF04865"/>
    </source>
</evidence>
<dbReference type="PANTHER" id="PTHR37829:SF3">
    <property type="entry name" value="PROTEIN JAYE-RELATED"/>
    <property type="match status" value="1"/>
</dbReference>
<dbReference type="OrthoDB" id="2554267at2"/>
<feature type="domain" description="Baseplate J-like C-terminal" evidence="4">
    <location>
        <begin position="298"/>
        <end position="374"/>
    </location>
</feature>
<name>A0A173Z1J2_9FIRM</name>
<feature type="domain" description="Baseplate J-like central" evidence="3">
    <location>
        <begin position="210"/>
        <end position="285"/>
    </location>
</feature>
<dbReference type="Pfam" id="PF26079">
    <property type="entry name" value="Baseplate_J_C"/>
    <property type="match status" value="1"/>
</dbReference>
<protein>
    <submittedName>
        <fullName evidence="5">Uncharacterized homolog of phage Mu protein gp47</fullName>
    </submittedName>
</protein>
<evidence type="ECO:0000313" key="6">
    <source>
        <dbReference type="Proteomes" id="UP000095544"/>
    </source>
</evidence>
<sequence>MAFEIPDFVPPEFVSDSNPEDIQERMMTSLPADIDDMPGGFPYDFTMPTALEKSELIQFHLVRTIMLMFPMWSWGEWLDLHGKQKGVVRKEANPASGYVTIEGIPQTRIAAGFIVCTPATDVGSSIEYRLDDEVTIPAEGKVTVSVTALYGGIGSNTKAGTVNLMSKPIEGITKLYNEDDITGGTNEEEDKALLERIMEKYESEGASFIGNDADYKRWSKEVTGIGDCIVVPTWNGPGTVKLVLVDSNGRPANDKLVQAVYDHIISPNDREKRLMPTGSANLTVVAADTKLISYSCTKLSYDSSTNMEQIIEDFKTAVMKYYTEAKAGNIVRYNKIHAILTNLPGVLDFEDLKLNGEEKNLSLDQDEYPGTNEVLFE</sequence>
<feature type="domain" description="Baseplate protein J-like barrel" evidence="2">
    <location>
        <begin position="99"/>
        <end position="184"/>
    </location>
</feature>
<evidence type="ECO:0000259" key="3">
    <source>
        <dbReference type="Pfam" id="PF26078"/>
    </source>
</evidence>
<dbReference type="InterPro" id="IPR058530">
    <property type="entry name" value="Baseplate_J-like_C"/>
</dbReference>
<gene>
    <name evidence="5" type="ORF">ERS852491_00272</name>
</gene>
<dbReference type="EMBL" id="CYZU01000002">
    <property type="protein sequence ID" value="CUN70321.1"/>
    <property type="molecule type" value="Genomic_DNA"/>
</dbReference>
<dbReference type="RefSeq" id="WP_018595922.1">
    <property type="nucleotide sequence ID" value="NZ_CYZU01000002.1"/>
</dbReference>
<dbReference type="Pfam" id="PF04865">
    <property type="entry name" value="Baseplate_J"/>
    <property type="match status" value="1"/>
</dbReference>
<dbReference type="InterPro" id="IPR006949">
    <property type="entry name" value="Barrel_Baseplate_J-like"/>
</dbReference>
<proteinExistence type="inferred from homology"/>
<dbReference type="Proteomes" id="UP000095544">
    <property type="component" value="Unassembled WGS sequence"/>
</dbReference>
<dbReference type="AlphaFoldDB" id="A0A173Z1J2"/>
<evidence type="ECO:0000313" key="5">
    <source>
        <dbReference type="EMBL" id="CUN70321.1"/>
    </source>
</evidence>
<evidence type="ECO:0000256" key="1">
    <source>
        <dbReference type="ARBA" id="ARBA00038087"/>
    </source>
</evidence>
<dbReference type="InterPro" id="IPR058531">
    <property type="entry name" value="Baseplate_J_M"/>
</dbReference>
<comment type="similarity">
    <text evidence="1">Belongs to the Mu gp47/PBSX XkdT family.</text>
</comment>
<reference evidence="5 6" key="1">
    <citation type="submission" date="2015-09" db="EMBL/GenBank/DDBJ databases">
        <authorList>
            <consortium name="Pathogen Informatics"/>
        </authorList>
    </citation>
    <scope>NUCLEOTIDE SEQUENCE [LARGE SCALE GENOMIC DNA]</scope>
    <source>
        <strain evidence="5 6">2789STDY5834876</strain>
    </source>
</reference>